<dbReference type="EMBL" id="PXVD01000007">
    <property type="protein sequence ID" value="MDJ1370793.1"/>
    <property type="molecule type" value="Genomic_DNA"/>
</dbReference>
<feature type="region of interest" description="Disordered" evidence="1">
    <location>
        <begin position="376"/>
        <end position="402"/>
    </location>
</feature>
<accession>A0ABT7C6F5</accession>
<protein>
    <submittedName>
        <fullName evidence="2">Uncharacterized protein</fullName>
    </submittedName>
</protein>
<dbReference type="RefSeq" id="WP_026936334.1">
    <property type="nucleotide sequence ID" value="NZ_CP028426.1"/>
</dbReference>
<name>A0ABT7C6F5_9MICO</name>
<reference evidence="2" key="2">
    <citation type="journal article" date="2022" name="Sci. Rep.">
        <title>In silico prediction of the enzymes involved in the degradation of the herbicide molinate by Gulosibacter molinativorax ON4T.</title>
        <authorList>
            <person name="Lopes A.R."/>
            <person name="Bunin E."/>
            <person name="Viana A.T."/>
            <person name="Froufe H."/>
            <person name="Munoz-Merida A."/>
            <person name="Pinho D."/>
            <person name="Figueiredo J."/>
            <person name="Barroso C."/>
            <person name="Vaz-Moreira I."/>
            <person name="Bellanger X."/>
            <person name="Egas C."/>
            <person name="Nunes O.C."/>
        </authorList>
    </citation>
    <scope>NUCLEOTIDE SEQUENCE</scope>
    <source>
        <strain evidence="2">ON4</strain>
    </source>
</reference>
<organism evidence="2 3">
    <name type="scientific">Gulosibacter molinativorax</name>
    <dbReference type="NCBI Taxonomy" id="256821"/>
    <lineage>
        <taxon>Bacteria</taxon>
        <taxon>Bacillati</taxon>
        <taxon>Actinomycetota</taxon>
        <taxon>Actinomycetes</taxon>
        <taxon>Micrococcales</taxon>
        <taxon>Microbacteriaceae</taxon>
        <taxon>Gulosibacter</taxon>
    </lineage>
</organism>
<gene>
    <name evidence="2" type="ORF">C7K25_05350</name>
</gene>
<keyword evidence="3" id="KW-1185">Reference proteome</keyword>
<evidence type="ECO:0000313" key="3">
    <source>
        <dbReference type="Proteomes" id="UP001170379"/>
    </source>
</evidence>
<comment type="caution">
    <text evidence="2">The sequence shown here is derived from an EMBL/GenBank/DDBJ whole genome shotgun (WGS) entry which is preliminary data.</text>
</comment>
<reference evidence="2" key="1">
    <citation type="submission" date="2018-03" db="EMBL/GenBank/DDBJ databases">
        <authorList>
            <person name="Nunes O.C."/>
            <person name="Lopes A.R."/>
            <person name="Froufe H."/>
            <person name="Munoz-Merida A."/>
            <person name="Barroso C."/>
            <person name="Egas C."/>
        </authorList>
    </citation>
    <scope>NUCLEOTIDE SEQUENCE</scope>
    <source>
        <strain evidence="2">ON4</strain>
    </source>
</reference>
<dbReference type="Proteomes" id="UP001170379">
    <property type="component" value="Unassembled WGS sequence"/>
</dbReference>
<sequence length="402" mass="43806">MDTPRWQQLLAHPDQIDPTGVDIEVIADAGDAAYRAVLKSWNALRLGDDRDAHTSIAYVLATAFDDVRGLEEIAAQWPEAFPQEIAWRTMLAEPSPRLTEVFGPKLIAELRRWLESNGSEPLPKEAARAARLLHPDDNGEVYLELRRMLVANAEPEELDAAERVADDLLIAAAAATPDRLEVRQTVLAYWGEEPPLDEVPTAEPDPGESPASWDATCELIARTTAPSFADRVIAIVFGDDESWNGPGSDADALVRALGSSTGSTADAKLLEIAKAQVPMSGLAVRTLAARRRRLAGAEPEMMERLNTIVRGMREHGILDSTPGHRTRLALAKERTADEDPLRTAMTVASALGRPTGDELAPEWAAFAGWLDTVELPGPTPVPAAPGRRPGEERGRRRLFGRR</sequence>
<evidence type="ECO:0000313" key="2">
    <source>
        <dbReference type="EMBL" id="MDJ1370793.1"/>
    </source>
</evidence>
<proteinExistence type="predicted"/>
<evidence type="ECO:0000256" key="1">
    <source>
        <dbReference type="SAM" id="MobiDB-lite"/>
    </source>
</evidence>